<evidence type="ECO:0000313" key="2">
    <source>
        <dbReference type="EMBL" id="WCZ32081.1"/>
    </source>
</evidence>
<gene>
    <name evidence="2" type="ORF">CMASS_03130</name>
</gene>
<evidence type="ECO:0000256" key="1">
    <source>
        <dbReference type="SAM" id="MobiDB-lite"/>
    </source>
</evidence>
<reference evidence="2 3" key="1">
    <citation type="submission" date="2020-10" db="EMBL/GenBank/DDBJ databases">
        <title>Complete genome sequence of Corynebacterium massiliense DSM 45435, type strain of Corynebacterium massiliense.</title>
        <authorList>
            <person name="Busche T."/>
            <person name="Kalinowski J."/>
            <person name="Ruckert C."/>
        </authorList>
    </citation>
    <scope>NUCLEOTIDE SEQUENCE [LARGE SCALE GENOMIC DNA]</scope>
    <source>
        <strain evidence="2 3">DSM 45435</strain>
    </source>
</reference>
<dbReference type="Proteomes" id="UP001220064">
    <property type="component" value="Chromosome"/>
</dbReference>
<accession>A0ABY7U6R2</accession>
<feature type="region of interest" description="Disordered" evidence="1">
    <location>
        <begin position="198"/>
        <end position="251"/>
    </location>
</feature>
<keyword evidence="3" id="KW-1185">Reference proteome</keyword>
<protein>
    <submittedName>
        <fullName evidence="2">Uncharacterized protein</fullName>
    </submittedName>
</protein>
<dbReference type="EMBL" id="CP063189">
    <property type="protein sequence ID" value="WCZ32081.1"/>
    <property type="molecule type" value="Genomic_DNA"/>
</dbReference>
<dbReference type="RefSeq" id="WP_022862896.1">
    <property type="nucleotide sequence ID" value="NZ_ATVG01000004.1"/>
</dbReference>
<feature type="compositionally biased region" description="Basic and acidic residues" evidence="1">
    <location>
        <begin position="200"/>
        <end position="221"/>
    </location>
</feature>
<dbReference type="InterPro" id="IPR053847">
    <property type="entry name" value="DUF6928"/>
</dbReference>
<dbReference type="Pfam" id="PF21997">
    <property type="entry name" value="DUF6928"/>
    <property type="match status" value="1"/>
</dbReference>
<sequence>MECESAVLNLWYVTADNPGEVLAAEPKADRGYGRKYLAQLNPAFPITPIGQFPLNRSAQADAGEFYIGGYPGVTVVQTVVTAEATRLSELSPLLLRAAPAEHVFAFAEDPNSTYAAFAHWDAGELKRSFCASRYNSLEDIGLPEPFEGPFWAGEHGEQLGGIALPFEPEKLMQAAQTYWLGVEIGPEGPDLHVVGYATDGRPEPKVDEPKKRTPKPTDELASHSAAKLGIGPGNGDYDDYEGPGDDTGTTESLKDLAHAVQRAGRVTGRFLGSVGRRVGQVKDRWRS</sequence>
<proteinExistence type="predicted"/>
<organism evidence="2 3">
    <name type="scientific">Corynebacterium massiliense DSM 45435</name>
    <dbReference type="NCBI Taxonomy" id="1121364"/>
    <lineage>
        <taxon>Bacteria</taxon>
        <taxon>Bacillati</taxon>
        <taxon>Actinomycetota</taxon>
        <taxon>Actinomycetes</taxon>
        <taxon>Mycobacteriales</taxon>
        <taxon>Corynebacteriaceae</taxon>
        <taxon>Corynebacterium</taxon>
    </lineage>
</organism>
<evidence type="ECO:0000313" key="3">
    <source>
        <dbReference type="Proteomes" id="UP001220064"/>
    </source>
</evidence>
<name>A0ABY7U6R2_9CORY</name>